<feature type="domain" description="DinB-like" evidence="1">
    <location>
        <begin position="10"/>
        <end position="168"/>
    </location>
</feature>
<evidence type="ECO:0000259" key="1">
    <source>
        <dbReference type="Pfam" id="PF12867"/>
    </source>
</evidence>
<dbReference type="SUPFAM" id="SSF109854">
    <property type="entry name" value="DinB/YfiT-like putative metalloenzymes"/>
    <property type="match status" value="1"/>
</dbReference>
<evidence type="ECO:0000313" key="3">
    <source>
        <dbReference type="Proteomes" id="UP000197781"/>
    </source>
</evidence>
<dbReference type="EMBL" id="CP018145">
    <property type="protein sequence ID" value="ASJ57108.1"/>
    <property type="molecule type" value="Genomic_DNA"/>
</dbReference>
<dbReference type="AlphaFoldDB" id="A0A220MPX8"/>
<evidence type="ECO:0000313" key="2">
    <source>
        <dbReference type="EMBL" id="ASJ57108.1"/>
    </source>
</evidence>
<dbReference type="InterPro" id="IPR024775">
    <property type="entry name" value="DinB-like"/>
</dbReference>
<sequence>MNTKEIVNKFEDVTNHYLHELEGFTMEQLLQKPSEEEWSIGQMYLHLIQSARYMQLGNIEKCRQGGPAVTEAGTEKSEIGQTIFAQGSLPPVRVKVPASPEYTPAQPESKEQLRDGLISVLTQMKELEPTLDEIPAHHTVAHPAFGPLTAKEWFAVVEMHYRHHLLQLNRLKG</sequence>
<dbReference type="Pfam" id="PF12867">
    <property type="entry name" value="DinB_2"/>
    <property type="match status" value="1"/>
</dbReference>
<dbReference type="RefSeq" id="WP_088910571.1">
    <property type="nucleotide sequence ID" value="NZ_CP018145.1"/>
</dbReference>
<dbReference type="KEGG" id="bfm:BP422_28575"/>
<protein>
    <recommendedName>
        <fullName evidence="1">DinB-like domain-containing protein</fullName>
    </recommendedName>
</protein>
<accession>A0A220MPX8</accession>
<organism evidence="2 3">
    <name type="scientific">Brevibacillus formosus</name>
    <dbReference type="NCBI Taxonomy" id="54913"/>
    <lineage>
        <taxon>Bacteria</taxon>
        <taxon>Bacillati</taxon>
        <taxon>Bacillota</taxon>
        <taxon>Bacilli</taxon>
        <taxon>Bacillales</taxon>
        <taxon>Paenibacillaceae</taxon>
        <taxon>Brevibacillus</taxon>
    </lineage>
</organism>
<dbReference type="Proteomes" id="UP000197781">
    <property type="component" value="Chromosome"/>
</dbReference>
<dbReference type="Gene3D" id="1.20.120.450">
    <property type="entry name" value="dinb family like domain"/>
    <property type="match status" value="1"/>
</dbReference>
<name>A0A220MPX8_9BACL</name>
<dbReference type="InterPro" id="IPR034660">
    <property type="entry name" value="DinB/YfiT-like"/>
</dbReference>
<reference evidence="2 3" key="1">
    <citation type="submission" date="2016-11" db="EMBL/GenBank/DDBJ databases">
        <authorList>
            <person name="Jaros S."/>
            <person name="Januszkiewicz K."/>
            <person name="Wedrychowicz H."/>
        </authorList>
    </citation>
    <scope>NUCLEOTIDE SEQUENCE [LARGE SCALE GENOMIC DNA]</scope>
    <source>
        <strain evidence="2 3">NF2</strain>
    </source>
</reference>
<gene>
    <name evidence="2" type="ORF">BP422_28575</name>
</gene>
<proteinExistence type="predicted"/>